<feature type="region of interest" description="Disordered" evidence="1">
    <location>
        <begin position="280"/>
        <end position="331"/>
    </location>
</feature>
<protein>
    <submittedName>
        <fullName evidence="2">Uncharacterized protein</fullName>
    </submittedName>
</protein>
<dbReference type="RefSeq" id="XP_040879398.1">
    <property type="nucleotide sequence ID" value="XM_041024709.1"/>
</dbReference>
<reference evidence="2 3" key="1">
    <citation type="journal article" date="2014" name="BMC Genomics">
        <title>Genome sequencing of four Aureobasidium pullulans varieties: biotechnological potential, stress tolerance, and description of new species.</title>
        <authorList>
            <person name="Gostin Ar C."/>
            <person name="Ohm R.A."/>
            <person name="Kogej T."/>
            <person name="Sonjak S."/>
            <person name="Turk M."/>
            <person name="Zajc J."/>
            <person name="Zalar P."/>
            <person name="Grube M."/>
            <person name="Sun H."/>
            <person name="Han J."/>
            <person name="Sharma A."/>
            <person name="Chiniquy J."/>
            <person name="Ngan C.Y."/>
            <person name="Lipzen A."/>
            <person name="Barry K."/>
            <person name="Grigoriev I.V."/>
            <person name="Gunde-Cimerman N."/>
        </authorList>
    </citation>
    <scope>NUCLEOTIDE SEQUENCE [LARGE SCALE GENOMIC DNA]</scope>
    <source>
        <strain evidence="2 3">CBS 110374</strain>
    </source>
</reference>
<dbReference type="GeneID" id="63918082"/>
<feature type="compositionally biased region" description="Acidic residues" evidence="1">
    <location>
        <begin position="291"/>
        <end position="300"/>
    </location>
</feature>
<gene>
    <name evidence="2" type="ORF">M437DRAFT_66249</name>
</gene>
<proteinExistence type="predicted"/>
<dbReference type="AlphaFoldDB" id="A0A074VNS4"/>
<evidence type="ECO:0000313" key="3">
    <source>
        <dbReference type="Proteomes" id="UP000030672"/>
    </source>
</evidence>
<dbReference type="Proteomes" id="UP000030672">
    <property type="component" value="Unassembled WGS sequence"/>
</dbReference>
<organism evidence="2 3">
    <name type="scientific">Aureobasidium melanogenum (strain CBS 110374)</name>
    <name type="common">Aureobasidium pullulans var. melanogenum</name>
    <dbReference type="NCBI Taxonomy" id="1043003"/>
    <lineage>
        <taxon>Eukaryota</taxon>
        <taxon>Fungi</taxon>
        <taxon>Dikarya</taxon>
        <taxon>Ascomycota</taxon>
        <taxon>Pezizomycotina</taxon>
        <taxon>Dothideomycetes</taxon>
        <taxon>Dothideomycetidae</taxon>
        <taxon>Dothideales</taxon>
        <taxon>Saccotheciaceae</taxon>
        <taxon>Aureobasidium</taxon>
    </lineage>
</organism>
<evidence type="ECO:0000313" key="2">
    <source>
        <dbReference type="EMBL" id="KEQ62375.1"/>
    </source>
</evidence>
<dbReference type="EMBL" id="KL584834">
    <property type="protein sequence ID" value="KEQ62375.1"/>
    <property type="molecule type" value="Genomic_DNA"/>
</dbReference>
<keyword evidence="3" id="KW-1185">Reference proteome</keyword>
<sequence length="331" mass="38205">MADPPTVIDLNKDDQASHQAPDTTLRKLIAIDQDFAEDLAHQAVGEIEKLWPDLKAERFASQDIVELSTTLRTAKITLEFRMLRALLVLWKDHLMKRPGLSSQQMIEIAVVIHRLVPLQLGPAEKQNSAIDLVAADVANASKIKDGPYRLYTGDYYIDHFEAEWPSTLYRIFENFPIIRGLEISCQKGREEFQKLWPDLEDKLIPTAQQLETMGRAVRAAHIYLELRLLRAFVVCWMTDLPQHSDFDERDRAERIYKMTLAQMGPKNMVMHNDGGITILRREDEENYNSAEDSDLDEEEREQARRHRLVTEALYPRNRPAPGKKRKRSSST</sequence>
<name>A0A074VNS4_AURM1</name>
<accession>A0A074VNS4</accession>
<evidence type="ECO:0000256" key="1">
    <source>
        <dbReference type="SAM" id="MobiDB-lite"/>
    </source>
</evidence>
<dbReference type="HOGENOM" id="CLU_839322_0_0_1"/>
<feature type="compositionally biased region" description="Basic residues" evidence="1">
    <location>
        <begin position="321"/>
        <end position="331"/>
    </location>
</feature>